<comment type="catalytic activity">
    <reaction evidence="3">
        <text>a diacylglycerol + H2O = a monoacylglycerol + a fatty acid + H(+)</text>
        <dbReference type="Rhea" id="RHEA:32731"/>
        <dbReference type="ChEBI" id="CHEBI:15377"/>
        <dbReference type="ChEBI" id="CHEBI:15378"/>
        <dbReference type="ChEBI" id="CHEBI:17408"/>
        <dbReference type="ChEBI" id="CHEBI:18035"/>
        <dbReference type="ChEBI" id="CHEBI:28868"/>
    </reaction>
</comment>
<evidence type="ECO:0000313" key="8">
    <source>
        <dbReference type="Proteomes" id="UP001498398"/>
    </source>
</evidence>
<dbReference type="Proteomes" id="UP001498398">
    <property type="component" value="Unassembled WGS sequence"/>
</dbReference>
<dbReference type="EMBL" id="JBANRG010000010">
    <property type="protein sequence ID" value="KAK7462749.1"/>
    <property type="molecule type" value="Genomic_DNA"/>
</dbReference>
<evidence type="ECO:0000256" key="5">
    <source>
        <dbReference type="SAM" id="MobiDB-lite"/>
    </source>
</evidence>
<feature type="domain" description="Fungal lipase-type" evidence="6">
    <location>
        <begin position="128"/>
        <end position="274"/>
    </location>
</feature>
<evidence type="ECO:0000256" key="3">
    <source>
        <dbReference type="ARBA" id="ARBA00047591"/>
    </source>
</evidence>
<evidence type="ECO:0000256" key="4">
    <source>
        <dbReference type="ARBA" id="ARBA00048461"/>
    </source>
</evidence>
<dbReference type="PANTHER" id="PTHR45856">
    <property type="entry name" value="ALPHA/BETA-HYDROLASES SUPERFAMILY PROTEIN"/>
    <property type="match status" value="1"/>
</dbReference>
<name>A0ABR1JQS2_9AGAR</name>
<proteinExistence type="inferred from homology"/>
<evidence type="ECO:0000256" key="1">
    <source>
        <dbReference type="ARBA" id="ARBA00023157"/>
    </source>
</evidence>
<organism evidence="7 8">
    <name type="scientific">Marasmiellus scandens</name>
    <dbReference type="NCBI Taxonomy" id="2682957"/>
    <lineage>
        <taxon>Eukaryota</taxon>
        <taxon>Fungi</taxon>
        <taxon>Dikarya</taxon>
        <taxon>Basidiomycota</taxon>
        <taxon>Agaricomycotina</taxon>
        <taxon>Agaricomycetes</taxon>
        <taxon>Agaricomycetidae</taxon>
        <taxon>Agaricales</taxon>
        <taxon>Marasmiineae</taxon>
        <taxon>Omphalotaceae</taxon>
        <taxon>Marasmiellus</taxon>
    </lineage>
</organism>
<keyword evidence="8" id="KW-1185">Reference proteome</keyword>
<reference evidence="7 8" key="1">
    <citation type="submission" date="2024-01" db="EMBL/GenBank/DDBJ databases">
        <title>A draft genome for the cacao thread blight pathogen Marasmiellus scandens.</title>
        <authorList>
            <person name="Baruah I.K."/>
            <person name="Leung J."/>
            <person name="Bukari Y."/>
            <person name="Amoako-Attah I."/>
            <person name="Meinhardt L.W."/>
            <person name="Bailey B.A."/>
            <person name="Cohen S.P."/>
        </authorList>
    </citation>
    <scope>NUCLEOTIDE SEQUENCE [LARGE SCALE GENOMIC DNA]</scope>
    <source>
        <strain evidence="7 8">GH-19</strain>
    </source>
</reference>
<dbReference type="PANTHER" id="PTHR45856:SF24">
    <property type="entry name" value="FUNGAL LIPASE-LIKE DOMAIN-CONTAINING PROTEIN"/>
    <property type="match status" value="1"/>
</dbReference>
<comment type="caution">
    <text evidence="7">The sequence shown here is derived from an EMBL/GenBank/DDBJ whole genome shotgun (WGS) entry which is preliminary data.</text>
</comment>
<feature type="region of interest" description="Disordered" evidence="5">
    <location>
        <begin position="310"/>
        <end position="329"/>
    </location>
</feature>
<keyword evidence="1" id="KW-1015">Disulfide bond</keyword>
<dbReference type="InterPro" id="IPR029058">
    <property type="entry name" value="AB_hydrolase_fold"/>
</dbReference>
<protein>
    <recommendedName>
        <fullName evidence="6">Fungal lipase-type domain-containing protein</fullName>
    </recommendedName>
</protein>
<dbReference type="Gene3D" id="3.40.50.1820">
    <property type="entry name" value="alpha/beta hydrolase"/>
    <property type="match status" value="1"/>
</dbReference>
<dbReference type="SUPFAM" id="SSF53474">
    <property type="entry name" value="alpha/beta-Hydrolases"/>
    <property type="match status" value="1"/>
</dbReference>
<dbReference type="CDD" id="cd00519">
    <property type="entry name" value="Lipase_3"/>
    <property type="match status" value="1"/>
</dbReference>
<evidence type="ECO:0000256" key="2">
    <source>
        <dbReference type="ARBA" id="ARBA00043996"/>
    </source>
</evidence>
<dbReference type="InterPro" id="IPR002921">
    <property type="entry name" value="Fungal_lipase-type"/>
</dbReference>
<evidence type="ECO:0000313" key="7">
    <source>
        <dbReference type="EMBL" id="KAK7462749.1"/>
    </source>
</evidence>
<gene>
    <name evidence="7" type="ORF">VKT23_007334</name>
</gene>
<comment type="catalytic activity">
    <reaction evidence="4">
        <text>a monoacylglycerol + H2O = glycerol + a fatty acid + H(+)</text>
        <dbReference type="Rhea" id="RHEA:15245"/>
        <dbReference type="ChEBI" id="CHEBI:15377"/>
        <dbReference type="ChEBI" id="CHEBI:15378"/>
        <dbReference type="ChEBI" id="CHEBI:17408"/>
        <dbReference type="ChEBI" id="CHEBI:17754"/>
        <dbReference type="ChEBI" id="CHEBI:28868"/>
    </reaction>
</comment>
<dbReference type="Pfam" id="PF01764">
    <property type="entry name" value="Lipase_3"/>
    <property type="match status" value="1"/>
</dbReference>
<accession>A0ABR1JQS2</accession>
<sequence length="367" mass="42407">MSLIRRKSQNYPLNEAQKKMYASEKLMNFRWIARVLATYSPRTLSSADLASADLDLELAEIGQFTELAYTSLPIEFIFKNIHALSEKDYPLEGYDTLRESVLVSDFTGKVAHLHGFVAWRPRTRQLIVSTSGTKTALQALYDLRAFMHRHPSKRGSVHHGFWKLYKGVRPFILEGLRKGFLEHEDVSELVVTGHSMGGAVSYLLCLDLLSKPDVIPNIPIKLVVFGAPRPGDQKLVKYWQELLHDFRKRHNNESSFQEYSVKAYNDGVPALPPLTLGFRHFTQTPLYFVHGKLYHVPASECEHALFHVESDKASGPPEHPRGGHNYYNRRDQEKALRRMDWLDQKLAKSQSKEWEELYNKKWNRERT</sequence>
<comment type="similarity">
    <text evidence="2">Belongs to the AB hydrolase superfamily. Lipase family. Class 3 subfamily.</text>
</comment>
<dbReference type="InterPro" id="IPR051218">
    <property type="entry name" value="Sec_MonoDiacylglyc_Lipase"/>
</dbReference>
<evidence type="ECO:0000259" key="6">
    <source>
        <dbReference type="Pfam" id="PF01764"/>
    </source>
</evidence>